<dbReference type="InterPro" id="IPR000871">
    <property type="entry name" value="Beta-lactam_class-A"/>
</dbReference>
<organism evidence="2 3">
    <name type="scientific">Paractinoplanes lichenicola</name>
    <dbReference type="NCBI Taxonomy" id="2802976"/>
    <lineage>
        <taxon>Bacteria</taxon>
        <taxon>Bacillati</taxon>
        <taxon>Actinomycetota</taxon>
        <taxon>Actinomycetes</taxon>
        <taxon>Micromonosporales</taxon>
        <taxon>Micromonosporaceae</taxon>
        <taxon>Paractinoplanes</taxon>
    </lineage>
</organism>
<dbReference type="PROSITE" id="PS51257">
    <property type="entry name" value="PROKAR_LIPOPROTEIN"/>
    <property type="match status" value="1"/>
</dbReference>
<dbReference type="Pfam" id="PF13354">
    <property type="entry name" value="Beta-lactamase2"/>
    <property type="match status" value="1"/>
</dbReference>
<dbReference type="SUPFAM" id="SSF56601">
    <property type="entry name" value="beta-lactamase/transpeptidase-like"/>
    <property type="match status" value="1"/>
</dbReference>
<keyword evidence="3" id="KW-1185">Reference proteome</keyword>
<gene>
    <name evidence="2" type="primary">bla</name>
    <name evidence="2" type="ORF">JKJ07_03440</name>
</gene>
<evidence type="ECO:0000313" key="2">
    <source>
        <dbReference type="EMBL" id="MBL7253356.1"/>
    </source>
</evidence>
<sequence length="310" mass="32732">MRYMRIVGVLLVGALLGGCGGELEEAAAPSAAVSRAAVDTRPFEQLERRFGARLGVHAVDTGTDRTVAFRADERFAHASTFKALLAGVLLARLSDADLRRVVQYGEGDLLEWAPVTKRHVARGMTVDALIAAAVQHSDNTAANLLLKEVGGPEGLQRELRELGDATTDLSRTEPALNEAVPGDRRDTTTPRALGTDLRRFVLGDALPAARRQKMAELLVGNTTGDPYVRAGVPSGWRVGDKTGSGGYGTRNDIAVVWPATGAPLVIAVQSDRGTPDAKSDDALIAEATRLVLAALRSVTTPAEGRSPAGR</sequence>
<reference evidence="2 3" key="1">
    <citation type="submission" date="2021-01" db="EMBL/GenBank/DDBJ databases">
        <title>Actinoplanes sp. nov. LDG1-01 isolated from lichen.</title>
        <authorList>
            <person name="Saeng-In P."/>
            <person name="Phongsopitanun W."/>
            <person name="Kanchanasin P."/>
            <person name="Yuki M."/>
            <person name="Kudo T."/>
            <person name="Ohkuma M."/>
            <person name="Tanasupawat S."/>
        </authorList>
    </citation>
    <scope>NUCLEOTIDE SEQUENCE [LARGE SCALE GENOMIC DNA]</scope>
    <source>
        <strain evidence="2 3">LDG1-01</strain>
    </source>
</reference>
<evidence type="ECO:0000313" key="3">
    <source>
        <dbReference type="Proteomes" id="UP000598996"/>
    </source>
</evidence>
<comment type="caution">
    <text evidence="2">The sequence shown here is derived from an EMBL/GenBank/DDBJ whole genome shotgun (WGS) entry which is preliminary data.</text>
</comment>
<accession>A0ABS1VFS6</accession>
<dbReference type="EMBL" id="JAENHO010000001">
    <property type="protein sequence ID" value="MBL7253356.1"/>
    <property type="molecule type" value="Genomic_DNA"/>
</dbReference>
<name>A0ABS1VFS6_9ACTN</name>
<dbReference type="PRINTS" id="PR00118">
    <property type="entry name" value="BLACTAMASEA"/>
</dbReference>
<evidence type="ECO:0000259" key="1">
    <source>
        <dbReference type="Pfam" id="PF13354"/>
    </source>
</evidence>
<dbReference type="InterPro" id="IPR012338">
    <property type="entry name" value="Beta-lactam/transpept-like"/>
</dbReference>
<feature type="domain" description="Beta-lactamase class A catalytic" evidence="1">
    <location>
        <begin position="55"/>
        <end position="268"/>
    </location>
</feature>
<proteinExistence type="predicted"/>
<dbReference type="InterPro" id="IPR045155">
    <property type="entry name" value="Beta-lactam_cat"/>
</dbReference>
<dbReference type="PANTHER" id="PTHR35333:SF3">
    <property type="entry name" value="BETA-LACTAMASE-TYPE TRANSPEPTIDASE FOLD CONTAINING PROTEIN"/>
    <property type="match status" value="1"/>
</dbReference>
<dbReference type="RefSeq" id="WP_202989717.1">
    <property type="nucleotide sequence ID" value="NZ_JAENHO010000001.1"/>
</dbReference>
<dbReference type="NCBIfam" id="NF033103">
    <property type="entry name" value="bla_class_A"/>
    <property type="match status" value="1"/>
</dbReference>
<dbReference type="Proteomes" id="UP000598996">
    <property type="component" value="Unassembled WGS sequence"/>
</dbReference>
<dbReference type="Gene3D" id="3.40.710.10">
    <property type="entry name" value="DD-peptidase/beta-lactamase superfamily"/>
    <property type="match status" value="1"/>
</dbReference>
<dbReference type="PANTHER" id="PTHR35333">
    <property type="entry name" value="BETA-LACTAMASE"/>
    <property type="match status" value="1"/>
</dbReference>
<protein>
    <submittedName>
        <fullName evidence="2">Class A beta-lactamase</fullName>
    </submittedName>
</protein>